<dbReference type="GO" id="GO:0005829">
    <property type="term" value="C:cytosol"/>
    <property type="evidence" value="ECO:0007669"/>
    <property type="project" value="TreeGrafter"/>
</dbReference>
<dbReference type="PANTHER" id="PTHR30511:SF0">
    <property type="entry name" value="ALANINE RACEMASE, CATABOLIC-RELATED"/>
    <property type="match status" value="1"/>
</dbReference>
<dbReference type="GO" id="GO:0030170">
    <property type="term" value="F:pyridoxal phosphate binding"/>
    <property type="evidence" value="ECO:0007669"/>
    <property type="project" value="UniProtKB-UniRule"/>
</dbReference>
<keyword evidence="2 4" id="KW-0663">Pyridoxal phosphate</keyword>
<dbReference type="GO" id="GO:0030632">
    <property type="term" value="P:D-alanine biosynthetic process"/>
    <property type="evidence" value="ECO:0007669"/>
    <property type="project" value="UniProtKB-UniRule"/>
</dbReference>
<evidence type="ECO:0000256" key="2">
    <source>
        <dbReference type="ARBA" id="ARBA00022898"/>
    </source>
</evidence>
<dbReference type="InterPro" id="IPR020622">
    <property type="entry name" value="Ala_racemase_pyridoxalP-BS"/>
</dbReference>
<dbReference type="SMART" id="SM01005">
    <property type="entry name" value="Ala_racemase_C"/>
    <property type="match status" value="1"/>
</dbReference>
<dbReference type="EC" id="5.1.1.1" evidence="4"/>
<comment type="function">
    <text evidence="4">Catalyzes the interconversion of L-alanine and D-alanine. May also act on other amino acids.</text>
</comment>
<comment type="catalytic activity">
    <reaction evidence="4">
        <text>L-alanine = D-alanine</text>
        <dbReference type="Rhea" id="RHEA:20249"/>
        <dbReference type="ChEBI" id="CHEBI:57416"/>
        <dbReference type="ChEBI" id="CHEBI:57972"/>
        <dbReference type="EC" id="5.1.1.1"/>
    </reaction>
</comment>
<name>A0A9D2MQ58_9FIRM</name>
<dbReference type="InterPro" id="IPR009006">
    <property type="entry name" value="Ala_racemase/Decarboxylase_C"/>
</dbReference>
<accession>A0A9D2MQ58</accession>
<dbReference type="SUPFAM" id="SSF50621">
    <property type="entry name" value="Alanine racemase C-terminal domain-like"/>
    <property type="match status" value="1"/>
</dbReference>
<dbReference type="Gene3D" id="3.20.20.10">
    <property type="entry name" value="Alanine racemase"/>
    <property type="match status" value="1"/>
</dbReference>
<dbReference type="Gene3D" id="2.40.37.10">
    <property type="entry name" value="Lyase, Ornithine Decarboxylase, Chain A, domain 1"/>
    <property type="match status" value="1"/>
</dbReference>
<comment type="cofactor">
    <cofactor evidence="1 4 5">
        <name>pyridoxal 5'-phosphate</name>
        <dbReference type="ChEBI" id="CHEBI:597326"/>
    </cofactor>
</comment>
<evidence type="ECO:0000256" key="5">
    <source>
        <dbReference type="PIRSR" id="PIRSR600821-50"/>
    </source>
</evidence>
<reference evidence="8" key="2">
    <citation type="submission" date="2021-04" db="EMBL/GenBank/DDBJ databases">
        <authorList>
            <person name="Gilroy R."/>
        </authorList>
    </citation>
    <scope>NUCLEOTIDE SEQUENCE</scope>
    <source>
        <strain evidence="8">USAMLcec3-2134</strain>
    </source>
</reference>
<dbReference type="InterPro" id="IPR001608">
    <property type="entry name" value="Ala_racemase_N"/>
</dbReference>
<proteinExistence type="inferred from homology"/>
<sequence length="392" mass="42843">MKHYSRVRAEIDLDRFDQNLLAIRKALPDHTSVIGVVKADGYGHGAVPLARRMQECGFVSGFAVATAQEGLSLRRAGIAKPILVLGYSFPEEYEEMVRHQISAAAFTDEMLEQMSRAALSLHGEMGVHVAVDTGMSRIGVEPDESGAAFLNRAAHTPGICLEGAFTHFATADERDKERTNCQFSRFVGLLELAKKRYGVTVPLRHASNSAAVLDLPEAGLDAVRAGIILYGLWPSDEVNRSAVQLQPILSLYSQISFVKTLDAGREISYGGTFRTESPTRVATVPVGYADGYPRGLSNKGEVLICGKRARILGRICMDQFMVDITHIPEAAQGSPVTLIGQDGAERITMEELGEKSGRFNYELACCLSKRIPRVYRSGQKTVAEKDYFDDPG</sequence>
<dbReference type="PRINTS" id="PR00992">
    <property type="entry name" value="ALARACEMASE"/>
</dbReference>
<dbReference type="GO" id="GO:0009252">
    <property type="term" value="P:peptidoglycan biosynthetic process"/>
    <property type="evidence" value="ECO:0007669"/>
    <property type="project" value="TreeGrafter"/>
</dbReference>
<evidence type="ECO:0000256" key="6">
    <source>
        <dbReference type="PIRSR" id="PIRSR600821-52"/>
    </source>
</evidence>
<feature type="active site" description="Proton acceptor; specific for D-alanine" evidence="4">
    <location>
        <position position="38"/>
    </location>
</feature>
<dbReference type="InterPro" id="IPR029066">
    <property type="entry name" value="PLP-binding_barrel"/>
</dbReference>
<dbReference type="PANTHER" id="PTHR30511">
    <property type="entry name" value="ALANINE RACEMASE"/>
    <property type="match status" value="1"/>
</dbReference>
<evidence type="ECO:0000259" key="7">
    <source>
        <dbReference type="SMART" id="SM01005"/>
    </source>
</evidence>
<comment type="similarity">
    <text evidence="4">Belongs to the alanine racemase family.</text>
</comment>
<feature type="binding site" evidence="4 6">
    <location>
        <position position="137"/>
    </location>
    <ligand>
        <name>substrate</name>
    </ligand>
</feature>
<keyword evidence="3 4" id="KW-0413">Isomerase</keyword>
<protein>
    <recommendedName>
        <fullName evidence="4">Alanine racemase</fullName>
        <ecNumber evidence="4">5.1.1.1</ecNumber>
    </recommendedName>
</protein>
<feature type="modified residue" description="N6-(pyridoxal phosphate)lysine" evidence="4 5">
    <location>
        <position position="38"/>
    </location>
</feature>
<dbReference type="FunFam" id="3.20.20.10:FF:000002">
    <property type="entry name" value="Alanine racemase"/>
    <property type="match status" value="1"/>
</dbReference>
<feature type="domain" description="Alanine racemase C-terminal" evidence="7">
    <location>
        <begin position="248"/>
        <end position="376"/>
    </location>
</feature>
<dbReference type="EMBL" id="DWXE01000006">
    <property type="protein sequence ID" value="HJB90153.1"/>
    <property type="molecule type" value="Genomic_DNA"/>
</dbReference>
<dbReference type="HAMAP" id="MF_01201">
    <property type="entry name" value="Ala_racemase"/>
    <property type="match status" value="1"/>
</dbReference>
<comment type="pathway">
    <text evidence="4">Amino-acid biosynthesis; D-alanine biosynthesis; D-alanine from L-alanine: step 1/1.</text>
</comment>
<dbReference type="GO" id="GO:0008784">
    <property type="term" value="F:alanine racemase activity"/>
    <property type="evidence" value="ECO:0007669"/>
    <property type="project" value="UniProtKB-UniRule"/>
</dbReference>
<dbReference type="Pfam" id="PF00842">
    <property type="entry name" value="Ala_racemase_C"/>
    <property type="match status" value="1"/>
</dbReference>
<dbReference type="InterPro" id="IPR000821">
    <property type="entry name" value="Ala_racemase"/>
</dbReference>
<dbReference type="Pfam" id="PF01168">
    <property type="entry name" value="Ala_racemase_N"/>
    <property type="match status" value="1"/>
</dbReference>
<feature type="binding site" evidence="4 6">
    <location>
        <position position="317"/>
    </location>
    <ligand>
        <name>substrate</name>
    </ligand>
</feature>
<evidence type="ECO:0000256" key="3">
    <source>
        <dbReference type="ARBA" id="ARBA00023235"/>
    </source>
</evidence>
<comment type="caution">
    <text evidence="8">The sequence shown here is derived from an EMBL/GenBank/DDBJ whole genome shotgun (WGS) entry which is preliminary data.</text>
</comment>
<reference evidence="8" key="1">
    <citation type="journal article" date="2021" name="PeerJ">
        <title>Extensive microbial diversity within the chicken gut microbiome revealed by metagenomics and culture.</title>
        <authorList>
            <person name="Gilroy R."/>
            <person name="Ravi A."/>
            <person name="Getino M."/>
            <person name="Pursley I."/>
            <person name="Horton D.L."/>
            <person name="Alikhan N.F."/>
            <person name="Baker D."/>
            <person name="Gharbi K."/>
            <person name="Hall N."/>
            <person name="Watson M."/>
            <person name="Adriaenssens E.M."/>
            <person name="Foster-Nyarko E."/>
            <person name="Jarju S."/>
            <person name="Secka A."/>
            <person name="Antonio M."/>
            <person name="Oren A."/>
            <person name="Chaudhuri R.R."/>
            <person name="La Ragione R."/>
            <person name="Hildebrand F."/>
            <person name="Pallen M.J."/>
        </authorList>
    </citation>
    <scope>NUCLEOTIDE SEQUENCE</scope>
    <source>
        <strain evidence="8">USAMLcec3-2134</strain>
    </source>
</reference>
<evidence type="ECO:0000313" key="8">
    <source>
        <dbReference type="EMBL" id="HJB90153.1"/>
    </source>
</evidence>
<evidence type="ECO:0000313" key="9">
    <source>
        <dbReference type="Proteomes" id="UP000886883"/>
    </source>
</evidence>
<dbReference type="AlphaFoldDB" id="A0A9D2MQ58"/>
<dbReference type="SUPFAM" id="SSF51419">
    <property type="entry name" value="PLP-binding barrel"/>
    <property type="match status" value="1"/>
</dbReference>
<dbReference type="Proteomes" id="UP000886883">
    <property type="component" value="Unassembled WGS sequence"/>
</dbReference>
<feature type="active site" description="Proton acceptor; specific for L-alanine" evidence="4">
    <location>
        <position position="269"/>
    </location>
</feature>
<dbReference type="NCBIfam" id="TIGR00492">
    <property type="entry name" value="alr"/>
    <property type="match status" value="1"/>
</dbReference>
<dbReference type="PROSITE" id="PS00395">
    <property type="entry name" value="ALANINE_RACEMASE"/>
    <property type="match status" value="1"/>
</dbReference>
<evidence type="ECO:0000256" key="4">
    <source>
        <dbReference type="HAMAP-Rule" id="MF_01201"/>
    </source>
</evidence>
<dbReference type="InterPro" id="IPR011079">
    <property type="entry name" value="Ala_racemase_C"/>
</dbReference>
<dbReference type="CDD" id="cd00430">
    <property type="entry name" value="PLPDE_III_AR"/>
    <property type="match status" value="1"/>
</dbReference>
<evidence type="ECO:0000256" key="1">
    <source>
        <dbReference type="ARBA" id="ARBA00001933"/>
    </source>
</evidence>
<gene>
    <name evidence="8" type="primary">alr</name>
    <name evidence="8" type="ORF">H9763_01665</name>
</gene>
<organism evidence="8 9">
    <name type="scientific">Candidatus Eisenbergiella merdigallinarum</name>
    <dbReference type="NCBI Taxonomy" id="2838552"/>
    <lineage>
        <taxon>Bacteria</taxon>
        <taxon>Bacillati</taxon>
        <taxon>Bacillota</taxon>
        <taxon>Clostridia</taxon>
        <taxon>Lachnospirales</taxon>
        <taxon>Lachnospiraceae</taxon>
        <taxon>Eisenbergiella</taxon>
    </lineage>
</organism>